<organism evidence="1">
    <name type="scientific">Phytophthora nicotianae</name>
    <name type="common">Potato buckeye rot agent</name>
    <name type="synonym">Phytophthora parasitica</name>
    <dbReference type="NCBI Taxonomy" id="4792"/>
    <lineage>
        <taxon>Eukaryota</taxon>
        <taxon>Sar</taxon>
        <taxon>Stramenopiles</taxon>
        <taxon>Oomycota</taxon>
        <taxon>Peronosporomycetes</taxon>
        <taxon>Peronosporales</taxon>
        <taxon>Peronosporaceae</taxon>
        <taxon>Phytophthora</taxon>
    </lineage>
</organism>
<dbReference type="Proteomes" id="UP000053236">
    <property type="component" value="Unassembled WGS sequence"/>
</dbReference>
<dbReference type="AlphaFoldDB" id="W2HG73"/>
<sequence length="147" mass="14880">MTVAQAAPMVICAAPLEPEAEAEALAAVEPDVVLSVVDDESVVLDEVVSVVLEPTVPAEPVVLVAPTVESTAPEAAVVASAPEVAVVAAAPDVAVASAAEVAVAAADPVVEAAVEVAAWPFTAAKARAAITRTWNTFMALEWGVWSW</sequence>
<name>W2HG73_PHYNI</name>
<gene>
    <name evidence="1" type="ORF">L915_02759</name>
</gene>
<proteinExistence type="predicted"/>
<protein>
    <submittedName>
        <fullName evidence="1">Uncharacterized protein</fullName>
    </submittedName>
</protein>
<dbReference type="EMBL" id="KI684709">
    <property type="protein sequence ID" value="ETK94139.1"/>
    <property type="molecule type" value="Genomic_DNA"/>
</dbReference>
<accession>W2HG73</accession>
<evidence type="ECO:0000313" key="1">
    <source>
        <dbReference type="EMBL" id="ETK94139.1"/>
    </source>
</evidence>
<reference evidence="1" key="1">
    <citation type="submission" date="2013-11" db="EMBL/GenBank/DDBJ databases">
        <title>The Genome Sequence of Phytophthora parasitica CJ02B3.</title>
        <authorList>
            <consortium name="The Broad Institute Genomics Platform"/>
            <person name="Russ C."/>
            <person name="Tyler B."/>
            <person name="Panabieres F."/>
            <person name="Shan W."/>
            <person name="Tripathy S."/>
            <person name="Grunwald N."/>
            <person name="Machado M."/>
            <person name="Johnson C.S."/>
            <person name="Arredondo F."/>
            <person name="Hong C."/>
            <person name="Coffey M."/>
            <person name="Young S.K."/>
            <person name="Zeng Q."/>
            <person name="Gargeya S."/>
            <person name="Fitzgerald M."/>
            <person name="Abouelleil A."/>
            <person name="Alvarado L."/>
            <person name="Chapman S.B."/>
            <person name="Gainer-Dewar J."/>
            <person name="Goldberg J."/>
            <person name="Griggs A."/>
            <person name="Gujja S."/>
            <person name="Hansen M."/>
            <person name="Howarth C."/>
            <person name="Imamovic A."/>
            <person name="Ireland A."/>
            <person name="Larimer J."/>
            <person name="McCowan C."/>
            <person name="Murphy C."/>
            <person name="Pearson M."/>
            <person name="Poon T.W."/>
            <person name="Priest M."/>
            <person name="Roberts A."/>
            <person name="Saif S."/>
            <person name="Shea T."/>
            <person name="Sykes S."/>
            <person name="Wortman J."/>
            <person name="Nusbaum C."/>
            <person name="Birren B."/>
        </authorList>
    </citation>
    <scope>NUCLEOTIDE SEQUENCE [LARGE SCALE GENOMIC DNA]</scope>
    <source>
        <strain evidence="1">CJ02B3</strain>
    </source>
</reference>